<sequence>MLLSVLNRIHNPFCAAGILAAMNFKAIARRAMFTGSASYLDIFILAPGIHVQQMASEINVGEHPRACDMSSGYVFLIQNPATISFLLRISKTGFLTKVHVSPPLPHRTTFGADSFDLVLYIGCASLTIGTIGILAAIADWWALTAVFALMAARLLNIIVVKRRAVLGWKGAFESGDADLFVILSRDRWVRIQGAMNDVKNVTAGSWLQKMSDEESCATVVATLFVYLSTILAFNASIFGSLLLVAMIISALGLLGLANTMTRDLHMFRHVVRVAEEPKIRPGSRFDVVQQLVLECASDTWAIALGLVPPR</sequence>
<keyword evidence="1" id="KW-0472">Membrane</keyword>
<feature type="transmembrane region" description="Helical" evidence="1">
    <location>
        <begin position="117"/>
        <end position="134"/>
    </location>
</feature>
<feature type="transmembrane region" description="Helical" evidence="1">
    <location>
        <begin position="140"/>
        <end position="160"/>
    </location>
</feature>
<dbReference type="InParanoid" id="K5WB30"/>
<evidence type="ECO:0000313" key="2">
    <source>
        <dbReference type="EMBL" id="EKM56405.1"/>
    </source>
</evidence>
<protein>
    <submittedName>
        <fullName evidence="2">Uncharacterized protein</fullName>
    </submittedName>
</protein>
<dbReference type="AlphaFoldDB" id="K5WB30"/>
<keyword evidence="1" id="KW-1133">Transmembrane helix</keyword>
<organism evidence="2 3">
    <name type="scientific">Phanerochaete carnosa (strain HHB-10118-sp)</name>
    <name type="common">White-rot fungus</name>
    <name type="synonym">Peniophora carnosa</name>
    <dbReference type="NCBI Taxonomy" id="650164"/>
    <lineage>
        <taxon>Eukaryota</taxon>
        <taxon>Fungi</taxon>
        <taxon>Dikarya</taxon>
        <taxon>Basidiomycota</taxon>
        <taxon>Agaricomycotina</taxon>
        <taxon>Agaricomycetes</taxon>
        <taxon>Polyporales</taxon>
        <taxon>Phanerochaetaceae</taxon>
        <taxon>Phanerochaete</taxon>
    </lineage>
</organism>
<gene>
    <name evidence="2" type="ORF">PHACADRAFT_92417</name>
</gene>
<keyword evidence="3" id="KW-1185">Reference proteome</keyword>
<dbReference type="KEGG" id="pco:PHACADRAFT_92417"/>
<dbReference type="OrthoDB" id="2956246at2759"/>
<proteinExistence type="predicted"/>
<evidence type="ECO:0000313" key="3">
    <source>
        <dbReference type="Proteomes" id="UP000008370"/>
    </source>
</evidence>
<evidence type="ECO:0000256" key="1">
    <source>
        <dbReference type="SAM" id="Phobius"/>
    </source>
</evidence>
<feature type="non-terminal residue" evidence="2">
    <location>
        <position position="310"/>
    </location>
</feature>
<keyword evidence="1" id="KW-0812">Transmembrane</keyword>
<accession>K5WB30</accession>
<name>K5WB30_PHACS</name>
<dbReference type="Proteomes" id="UP000008370">
    <property type="component" value="Unassembled WGS sequence"/>
</dbReference>
<dbReference type="EMBL" id="JH930471">
    <property type="protein sequence ID" value="EKM56405.1"/>
    <property type="molecule type" value="Genomic_DNA"/>
</dbReference>
<dbReference type="RefSeq" id="XP_007394255.1">
    <property type="nucleotide sequence ID" value="XM_007394193.1"/>
</dbReference>
<reference evidence="2 3" key="1">
    <citation type="journal article" date="2012" name="BMC Genomics">
        <title>Comparative genomics of the white-rot fungi, Phanerochaete carnosa and P. chrysosporium, to elucidate the genetic basis of the distinct wood types they colonize.</title>
        <authorList>
            <person name="Suzuki H."/>
            <person name="MacDonald J."/>
            <person name="Syed K."/>
            <person name="Salamov A."/>
            <person name="Hori C."/>
            <person name="Aerts A."/>
            <person name="Henrissat B."/>
            <person name="Wiebenga A."/>
            <person name="vanKuyk P.A."/>
            <person name="Barry K."/>
            <person name="Lindquist E."/>
            <person name="LaButti K."/>
            <person name="Lapidus A."/>
            <person name="Lucas S."/>
            <person name="Coutinho P."/>
            <person name="Gong Y."/>
            <person name="Samejima M."/>
            <person name="Mahadevan R."/>
            <person name="Abou-Zaid M."/>
            <person name="de Vries R.P."/>
            <person name="Igarashi K."/>
            <person name="Yadav J.S."/>
            <person name="Grigoriev I.V."/>
            <person name="Master E.R."/>
        </authorList>
    </citation>
    <scope>NUCLEOTIDE SEQUENCE [LARGE SCALE GENOMIC DNA]</scope>
    <source>
        <strain evidence="2 3">HHB-10118-sp</strain>
    </source>
</reference>
<feature type="transmembrane region" description="Helical" evidence="1">
    <location>
        <begin position="241"/>
        <end position="259"/>
    </location>
</feature>
<dbReference type="HOGENOM" id="CLU_026024_0_0_1"/>
<dbReference type="GeneID" id="18920781"/>
<feature type="transmembrane region" description="Helical" evidence="1">
    <location>
        <begin position="216"/>
        <end position="235"/>
    </location>
</feature>